<dbReference type="PANTHER" id="PTHR33448:SF10">
    <property type="entry name" value="PROTAMINE P1 FAMILY PROTEIN"/>
    <property type="match status" value="1"/>
</dbReference>
<keyword evidence="3" id="KW-1185">Reference proteome</keyword>
<comment type="caution">
    <text evidence="2">The sequence shown here is derived from an EMBL/GenBank/DDBJ whole genome shotgun (WGS) entry which is preliminary data.</text>
</comment>
<dbReference type="Gramene" id="OIT22931">
    <property type="protein sequence ID" value="OIT22931"/>
    <property type="gene ID" value="A4A49_29256"/>
</dbReference>
<feature type="compositionally biased region" description="Basic and acidic residues" evidence="1">
    <location>
        <begin position="323"/>
        <end position="335"/>
    </location>
</feature>
<dbReference type="STRING" id="49451.A0A1J6KJH6"/>
<evidence type="ECO:0000313" key="3">
    <source>
        <dbReference type="Proteomes" id="UP000187609"/>
    </source>
</evidence>
<dbReference type="KEGG" id="nau:109216934"/>
<accession>A0A1J6KJH6</accession>
<evidence type="ECO:0000313" key="2">
    <source>
        <dbReference type="EMBL" id="OIT22931.1"/>
    </source>
</evidence>
<protein>
    <submittedName>
        <fullName evidence="2">Uncharacterized protein</fullName>
    </submittedName>
</protein>
<organism evidence="2 3">
    <name type="scientific">Nicotiana attenuata</name>
    <name type="common">Coyote tobacco</name>
    <dbReference type="NCBI Taxonomy" id="49451"/>
    <lineage>
        <taxon>Eukaryota</taxon>
        <taxon>Viridiplantae</taxon>
        <taxon>Streptophyta</taxon>
        <taxon>Embryophyta</taxon>
        <taxon>Tracheophyta</taxon>
        <taxon>Spermatophyta</taxon>
        <taxon>Magnoliopsida</taxon>
        <taxon>eudicotyledons</taxon>
        <taxon>Gunneridae</taxon>
        <taxon>Pentapetalae</taxon>
        <taxon>asterids</taxon>
        <taxon>lamiids</taxon>
        <taxon>Solanales</taxon>
        <taxon>Solanaceae</taxon>
        <taxon>Nicotianoideae</taxon>
        <taxon>Nicotianeae</taxon>
        <taxon>Nicotiana</taxon>
    </lineage>
</organism>
<reference evidence="2" key="1">
    <citation type="submission" date="2016-11" db="EMBL/GenBank/DDBJ databases">
        <title>The genome of Nicotiana attenuata.</title>
        <authorList>
            <person name="Xu S."/>
            <person name="Brockmoeller T."/>
            <person name="Gaquerel E."/>
            <person name="Navarro A."/>
            <person name="Kuhl H."/>
            <person name="Gase K."/>
            <person name="Ling Z."/>
            <person name="Zhou W."/>
            <person name="Kreitzer C."/>
            <person name="Stanke M."/>
            <person name="Tang H."/>
            <person name="Lyons E."/>
            <person name="Pandey P."/>
            <person name="Pandey S.P."/>
            <person name="Timmermann B."/>
            <person name="Baldwin I.T."/>
        </authorList>
    </citation>
    <scope>NUCLEOTIDE SEQUENCE [LARGE SCALE GENOMIC DNA]</scope>
    <source>
        <strain evidence="2">UT</strain>
    </source>
</reference>
<name>A0A1J6KJH6_NICAT</name>
<feature type="region of interest" description="Disordered" evidence="1">
    <location>
        <begin position="74"/>
        <end position="105"/>
    </location>
</feature>
<sequence>MKGSAKAISSPGRTEKFPPPLMRFLRSNVGSRSRGRSRASPMFMRKNKNNVTVIETTQEPSSPKVTCIGQVRVRRSSKSAAASNGGGHTTRTRTRTRRSNSAKKQRKKTCWWKIRKSLFCNNSQGKCYKLHKPKSLFSVLKKCFCCFRFGCWRKRVETVDSSIQRVQSRVSTSTTESCSTIENITNTAKIGSSFVTENKQGFVGSNSSSSSPPKNALLLTRCRSAPYRSSSLASRFWGSPINSSEETEDNTEIEILKLKTQELEKKPVLENPISPNGENGDLELRKSHGSEEMESSNGESSREEEGEEKNGGGYVHPFLLTRCKSEPAKRGERLNPDSVLCMQRRSTDPDSQT</sequence>
<dbReference type="Proteomes" id="UP000187609">
    <property type="component" value="Unassembled WGS sequence"/>
</dbReference>
<proteinExistence type="predicted"/>
<dbReference type="OrthoDB" id="785861at2759"/>
<feature type="region of interest" description="Disordered" evidence="1">
    <location>
        <begin position="266"/>
        <end position="353"/>
    </location>
</feature>
<feature type="region of interest" description="Disordered" evidence="1">
    <location>
        <begin position="1"/>
        <end position="21"/>
    </location>
</feature>
<dbReference type="EMBL" id="MJEQ01003411">
    <property type="protein sequence ID" value="OIT22931.1"/>
    <property type="molecule type" value="Genomic_DNA"/>
</dbReference>
<dbReference type="OMA" id="FWGSPIN"/>
<dbReference type="PANTHER" id="PTHR33448">
    <property type="entry name" value="CHLOROPLAST PROTEIN HCF243-RELATED"/>
    <property type="match status" value="1"/>
</dbReference>
<dbReference type="AlphaFoldDB" id="A0A1J6KJH6"/>
<evidence type="ECO:0000256" key="1">
    <source>
        <dbReference type="SAM" id="MobiDB-lite"/>
    </source>
</evidence>
<feature type="compositionally biased region" description="Basic and acidic residues" evidence="1">
    <location>
        <begin position="282"/>
        <end position="291"/>
    </location>
</feature>
<feature type="compositionally biased region" description="Basic residues" evidence="1">
    <location>
        <begin position="90"/>
        <end position="105"/>
    </location>
</feature>
<gene>
    <name evidence="2" type="ORF">A4A49_29256</name>
</gene>